<dbReference type="EMBL" id="JAROKS010000004">
    <property type="protein sequence ID" value="KAK1804582.1"/>
    <property type="molecule type" value="Genomic_DNA"/>
</dbReference>
<sequence length="396" mass="43794">QFGPQRLGLPGGDGCFEAAVETWVVGREQVQLPAQHAEGLEGALTCGGLHEDLKELVGLGAALVLRLPHHSSQPRSHPSLILGTFPCAKTMLLFALLWLYAGFAPGNAEQRVHVETPDTRSLESHAAQGQATLNEMFREVEELMEDTQQKLQEAVHQMENETSRSLYGHSLPSRYDSLNRTEAKEARAHAGGSPISKTLIQTGQWNNVDHECLTDEDCEEDNYCRYELSRSKCAPCRTTGTECEKDEECCGEQLCVWGLCALNRTTGQSGTICQQQSDCSSQHCCAFHREFRSCCLWVAFLFPVCRPRPREGQGCHEQPNQLLELLLWDDEAPYEHCPCTAGLQCQLAGSWRTYSRCLGSLGKNVRSPGGVSALHDSSPNQSCFLLNGQGKKPTWT</sequence>
<proteinExistence type="inferred from homology"/>
<comment type="subcellular location">
    <subcellularLocation>
        <location evidence="1">Secreted</location>
    </subcellularLocation>
</comment>
<evidence type="ECO:0000256" key="4">
    <source>
        <dbReference type="ARBA" id="ARBA00022525"/>
    </source>
</evidence>
<dbReference type="AlphaFoldDB" id="A0AAD8ZSG0"/>
<dbReference type="InterPro" id="IPR006796">
    <property type="entry name" value="Dickkopf_N"/>
</dbReference>
<evidence type="ECO:0000313" key="10">
    <source>
        <dbReference type="EMBL" id="KAK1804582.1"/>
    </source>
</evidence>
<comment type="caution">
    <text evidence="10">The sequence shown here is derived from an EMBL/GenBank/DDBJ whole genome shotgun (WGS) entry which is preliminary data.</text>
</comment>
<evidence type="ECO:0000256" key="8">
    <source>
        <dbReference type="SAM" id="Coils"/>
    </source>
</evidence>
<keyword evidence="5" id="KW-0879">Wnt signaling pathway</keyword>
<protein>
    <recommendedName>
        <fullName evidence="9">Dickkopf N-terminal cysteine-rich domain-containing protein</fullName>
    </recommendedName>
</protein>
<dbReference type="Gene3D" id="2.10.80.10">
    <property type="entry name" value="Lipase, subunit A"/>
    <property type="match status" value="1"/>
</dbReference>
<dbReference type="GO" id="GO:0005615">
    <property type="term" value="C:extracellular space"/>
    <property type="evidence" value="ECO:0007669"/>
    <property type="project" value="TreeGrafter"/>
</dbReference>
<dbReference type="PANTHER" id="PTHR12113:SF8">
    <property type="entry name" value="DICKKOPF-RELATED PROTEIN 3"/>
    <property type="match status" value="1"/>
</dbReference>
<keyword evidence="11" id="KW-1185">Reference proteome</keyword>
<feature type="coiled-coil region" evidence="8">
    <location>
        <begin position="126"/>
        <end position="164"/>
    </location>
</feature>
<evidence type="ECO:0000256" key="6">
    <source>
        <dbReference type="ARBA" id="ARBA00022729"/>
    </source>
</evidence>
<evidence type="ECO:0000313" key="11">
    <source>
        <dbReference type="Proteomes" id="UP001239994"/>
    </source>
</evidence>
<dbReference type="PANTHER" id="PTHR12113">
    <property type="entry name" value="DICKKOPF3-LIKE 3"/>
    <property type="match status" value="1"/>
</dbReference>
<keyword evidence="3" id="KW-0217">Developmental protein</keyword>
<evidence type="ECO:0000256" key="7">
    <source>
        <dbReference type="ARBA" id="ARBA00023157"/>
    </source>
</evidence>
<dbReference type="InterPro" id="IPR039863">
    <property type="entry name" value="DKK1-4"/>
</dbReference>
<evidence type="ECO:0000256" key="2">
    <source>
        <dbReference type="ARBA" id="ARBA00010842"/>
    </source>
</evidence>
<dbReference type="GO" id="GO:0039706">
    <property type="term" value="F:co-receptor binding"/>
    <property type="evidence" value="ECO:0007669"/>
    <property type="project" value="TreeGrafter"/>
</dbReference>
<keyword evidence="4" id="KW-0964">Secreted</keyword>
<evidence type="ECO:0000256" key="1">
    <source>
        <dbReference type="ARBA" id="ARBA00004613"/>
    </source>
</evidence>
<evidence type="ECO:0000259" key="9">
    <source>
        <dbReference type="Pfam" id="PF04706"/>
    </source>
</evidence>
<dbReference type="GO" id="GO:0016055">
    <property type="term" value="P:Wnt signaling pathway"/>
    <property type="evidence" value="ECO:0007669"/>
    <property type="project" value="UniProtKB-KW"/>
</dbReference>
<dbReference type="Proteomes" id="UP001239994">
    <property type="component" value="Unassembled WGS sequence"/>
</dbReference>
<evidence type="ECO:0000256" key="3">
    <source>
        <dbReference type="ARBA" id="ARBA00022473"/>
    </source>
</evidence>
<comment type="similarity">
    <text evidence="2">Belongs to the dickkopf family.</text>
</comment>
<keyword evidence="7" id="KW-1015">Disulfide bond</keyword>
<name>A0AAD8ZSG0_9TELE</name>
<keyword evidence="8" id="KW-0175">Coiled coil</keyword>
<keyword evidence="6" id="KW-0732">Signal</keyword>
<gene>
    <name evidence="10" type="ORF">P4O66_020580</name>
</gene>
<dbReference type="Pfam" id="PF04706">
    <property type="entry name" value="Dickkopf_N"/>
    <property type="match status" value="1"/>
</dbReference>
<dbReference type="GO" id="GO:0048019">
    <property type="term" value="F:receptor antagonist activity"/>
    <property type="evidence" value="ECO:0007669"/>
    <property type="project" value="TreeGrafter"/>
</dbReference>
<feature type="non-terminal residue" evidence="10">
    <location>
        <position position="1"/>
    </location>
</feature>
<feature type="domain" description="Dickkopf N-terminal cysteine-rich" evidence="9">
    <location>
        <begin position="211"/>
        <end position="261"/>
    </location>
</feature>
<organism evidence="10 11">
    <name type="scientific">Electrophorus voltai</name>
    <dbReference type="NCBI Taxonomy" id="2609070"/>
    <lineage>
        <taxon>Eukaryota</taxon>
        <taxon>Metazoa</taxon>
        <taxon>Chordata</taxon>
        <taxon>Craniata</taxon>
        <taxon>Vertebrata</taxon>
        <taxon>Euteleostomi</taxon>
        <taxon>Actinopterygii</taxon>
        <taxon>Neopterygii</taxon>
        <taxon>Teleostei</taxon>
        <taxon>Ostariophysi</taxon>
        <taxon>Gymnotiformes</taxon>
        <taxon>Gymnotoidei</taxon>
        <taxon>Gymnotidae</taxon>
        <taxon>Electrophorus</taxon>
    </lineage>
</organism>
<accession>A0AAD8ZSG0</accession>
<reference evidence="10" key="1">
    <citation type="submission" date="2023-03" db="EMBL/GenBank/DDBJ databases">
        <title>Electrophorus voltai genome.</title>
        <authorList>
            <person name="Bian C."/>
        </authorList>
    </citation>
    <scope>NUCLEOTIDE SEQUENCE</scope>
    <source>
        <strain evidence="10">CB-2022</strain>
        <tissue evidence="10">Muscle</tissue>
    </source>
</reference>
<evidence type="ECO:0000256" key="5">
    <source>
        <dbReference type="ARBA" id="ARBA00022687"/>
    </source>
</evidence>
<dbReference type="GO" id="GO:0090090">
    <property type="term" value="P:negative regulation of canonical Wnt signaling pathway"/>
    <property type="evidence" value="ECO:0007669"/>
    <property type="project" value="TreeGrafter"/>
</dbReference>